<dbReference type="OrthoDB" id="8051917at2759"/>
<dbReference type="EMBL" id="LBMM01020026">
    <property type="protein sequence ID" value="KMQ83386.1"/>
    <property type="molecule type" value="Genomic_DNA"/>
</dbReference>
<organism evidence="2 3">
    <name type="scientific">Lasius niger</name>
    <name type="common">Black garden ant</name>
    <dbReference type="NCBI Taxonomy" id="67767"/>
    <lineage>
        <taxon>Eukaryota</taxon>
        <taxon>Metazoa</taxon>
        <taxon>Ecdysozoa</taxon>
        <taxon>Arthropoda</taxon>
        <taxon>Hexapoda</taxon>
        <taxon>Insecta</taxon>
        <taxon>Pterygota</taxon>
        <taxon>Neoptera</taxon>
        <taxon>Endopterygota</taxon>
        <taxon>Hymenoptera</taxon>
        <taxon>Apocrita</taxon>
        <taxon>Aculeata</taxon>
        <taxon>Formicoidea</taxon>
        <taxon>Formicidae</taxon>
        <taxon>Formicinae</taxon>
        <taxon>Lasius</taxon>
        <taxon>Lasius</taxon>
    </lineage>
</organism>
<reference evidence="2 3" key="1">
    <citation type="submission" date="2015-04" db="EMBL/GenBank/DDBJ databases">
        <title>Lasius niger genome sequencing.</title>
        <authorList>
            <person name="Konorov E.A."/>
            <person name="Nikitin M.A."/>
            <person name="Kirill M.V."/>
            <person name="Chang P."/>
        </authorList>
    </citation>
    <scope>NUCLEOTIDE SEQUENCE [LARGE SCALE GENOMIC DNA]</scope>
    <source>
        <tissue evidence="2">Whole</tissue>
    </source>
</reference>
<dbReference type="Proteomes" id="UP000036403">
    <property type="component" value="Unassembled WGS sequence"/>
</dbReference>
<comment type="caution">
    <text evidence="2">The sequence shown here is derived from an EMBL/GenBank/DDBJ whole genome shotgun (WGS) entry which is preliminary data.</text>
</comment>
<feature type="region of interest" description="Disordered" evidence="1">
    <location>
        <begin position="1"/>
        <end position="39"/>
    </location>
</feature>
<evidence type="ECO:0000313" key="3">
    <source>
        <dbReference type="Proteomes" id="UP000036403"/>
    </source>
</evidence>
<dbReference type="AlphaFoldDB" id="A0A0J7JZQ4"/>
<dbReference type="PaxDb" id="67767-A0A0J7JZQ4"/>
<accession>A0A0J7JZQ4</accession>
<sequence length="122" mass="13783">MTQEVLRAVSGESGKSTEKSGRAARANHVKSRKPDSSRSCPLCKKEHFMAFCDQYKQKSAQERREAVATHQRCCNWDATCSVSALPIRYALSVRNGTTRRCTRRSLPWPCPPPGQARRQRCT</sequence>
<evidence type="ECO:0000313" key="2">
    <source>
        <dbReference type="EMBL" id="KMQ83386.1"/>
    </source>
</evidence>
<proteinExistence type="predicted"/>
<evidence type="ECO:0000256" key="1">
    <source>
        <dbReference type="SAM" id="MobiDB-lite"/>
    </source>
</evidence>
<keyword evidence="3" id="KW-1185">Reference proteome</keyword>
<gene>
    <name evidence="2" type="ORF">RF55_20172</name>
</gene>
<protein>
    <submittedName>
        <fullName evidence="2">Uncharacterized protein</fullName>
    </submittedName>
</protein>
<name>A0A0J7JZQ4_LASNI</name>